<protein>
    <submittedName>
        <fullName evidence="3">Glycosyltransferase</fullName>
    </submittedName>
</protein>
<dbReference type="InterPro" id="IPR001296">
    <property type="entry name" value="Glyco_trans_1"/>
</dbReference>
<dbReference type="Pfam" id="PF13579">
    <property type="entry name" value="Glyco_trans_4_4"/>
    <property type="match status" value="1"/>
</dbReference>
<dbReference type="InterPro" id="IPR050194">
    <property type="entry name" value="Glycosyltransferase_grp1"/>
</dbReference>
<proteinExistence type="predicted"/>
<organism evidence="3 4">
    <name type="scientific">Tichowtungia aerotolerans</name>
    <dbReference type="NCBI Taxonomy" id="2697043"/>
    <lineage>
        <taxon>Bacteria</taxon>
        <taxon>Pseudomonadati</taxon>
        <taxon>Kiritimatiellota</taxon>
        <taxon>Tichowtungiia</taxon>
        <taxon>Tichowtungiales</taxon>
        <taxon>Tichowtungiaceae</taxon>
        <taxon>Tichowtungia</taxon>
    </lineage>
</organism>
<dbReference type="PANTHER" id="PTHR45947">
    <property type="entry name" value="SULFOQUINOVOSYL TRANSFERASE SQD2"/>
    <property type="match status" value="1"/>
</dbReference>
<dbReference type="PANTHER" id="PTHR45947:SF3">
    <property type="entry name" value="SULFOQUINOVOSYL TRANSFERASE SQD2"/>
    <property type="match status" value="1"/>
</dbReference>
<dbReference type="KEGG" id="taer:GT409_00270"/>
<evidence type="ECO:0000259" key="2">
    <source>
        <dbReference type="Pfam" id="PF13579"/>
    </source>
</evidence>
<keyword evidence="3" id="KW-0808">Transferase</keyword>
<feature type="domain" description="Glycosyltransferase subfamily 4-like N-terminal" evidence="2">
    <location>
        <begin position="21"/>
        <end position="204"/>
    </location>
</feature>
<reference evidence="3 4" key="1">
    <citation type="submission" date="2020-01" db="EMBL/GenBank/DDBJ databases">
        <title>Ponticoccus aerotolerans gen. nov., sp. nov., an anaerobic bacterium and proposal of Ponticoccusceae fam. nov., Ponticoccusles ord. nov. and Ponticoccuse classis nov. in the phylum Kiritimatiellaeota.</title>
        <authorList>
            <person name="Zhou L.Y."/>
            <person name="Du Z.J."/>
        </authorList>
    </citation>
    <scope>NUCLEOTIDE SEQUENCE [LARGE SCALE GENOMIC DNA]</scope>
    <source>
        <strain evidence="3 4">S-5007</strain>
    </source>
</reference>
<feature type="domain" description="Glycosyl transferase family 1" evidence="1">
    <location>
        <begin position="219"/>
        <end position="383"/>
    </location>
</feature>
<dbReference type="EMBL" id="CP047593">
    <property type="protein sequence ID" value="QHI67944.1"/>
    <property type="molecule type" value="Genomic_DNA"/>
</dbReference>
<dbReference type="SUPFAM" id="SSF53756">
    <property type="entry name" value="UDP-Glycosyltransferase/glycogen phosphorylase"/>
    <property type="match status" value="1"/>
</dbReference>
<dbReference type="CDD" id="cd03801">
    <property type="entry name" value="GT4_PimA-like"/>
    <property type="match status" value="1"/>
</dbReference>
<evidence type="ECO:0000313" key="4">
    <source>
        <dbReference type="Proteomes" id="UP000464954"/>
    </source>
</evidence>
<dbReference type="Proteomes" id="UP000464954">
    <property type="component" value="Chromosome"/>
</dbReference>
<dbReference type="GO" id="GO:0016757">
    <property type="term" value="F:glycosyltransferase activity"/>
    <property type="evidence" value="ECO:0007669"/>
    <property type="project" value="InterPro"/>
</dbReference>
<keyword evidence="4" id="KW-1185">Reference proteome</keyword>
<dbReference type="Pfam" id="PF00534">
    <property type="entry name" value="Glycos_transf_1"/>
    <property type="match status" value="1"/>
</dbReference>
<evidence type="ECO:0000259" key="1">
    <source>
        <dbReference type="Pfam" id="PF00534"/>
    </source>
</evidence>
<dbReference type="InterPro" id="IPR028098">
    <property type="entry name" value="Glyco_trans_4-like_N"/>
</dbReference>
<accession>A0A6P1M5R1</accession>
<dbReference type="Gene3D" id="3.40.50.2000">
    <property type="entry name" value="Glycogen Phosphorylase B"/>
    <property type="match status" value="2"/>
</dbReference>
<gene>
    <name evidence="3" type="ORF">GT409_00270</name>
</gene>
<evidence type="ECO:0000313" key="3">
    <source>
        <dbReference type="EMBL" id="QHI67944.1"/>
    </source>
</evidence>
<name>A0A6P1M5R1_9BACT</name>
<sequence length="411" mass="46373">MSKLSGTVAHVMRRFTLDKWGGTETVVFNLSRELEKAGLHSPIFCTDMFAAPGKEEIEGVTLRRFRYCFPWFGLSEDAKAKLRLKGGSPLSLSLFLNLLFTKNLILIHTHVGRRLGGIARTVAKIRRVPYVIHVHGGRHTVPQDQYDAMVSPVKGKFEWGKIFGLLFGSRRVFDDADAVICVGRSEADEMRERGQKNVHYLPNGVYVDHFSSADPAPFRKEYGLENTPFILCLSRIDYQKNQRLLLESFSEFRKTHPGWKLVFIGPITVEDYHRQMLDDIDRFGLGESVLIIPGMRPGDPLLPSAYRAAKMFVLPTSNEPFGIVILEAWAAKTPVIATRVGGIPGFTTDHENILLFEDNNADELTGQMNRLANDKVLLSKLTQSGFTEVSAHYDWSAIAKRVMDIYKEVLK</sequence>
<dbReference type="AlphaFoldDB" id="A0A6P1M5R1"/>
<dbReference type="RefSeq" id="WP_160625978.1">
    <property type="nucleotide sequence ID" value="NZ_CP047593.1"/>
</dbReference>